<organism evidence="3 4">
    <name type="scientific">Stegodyphus mimosarum</name>
    <name type="common">African social velvet spider</name>
    <dbReference type="NCBI Taxonomy" id="407821"/>
    <lineage>
        <taxon>Eukaryota</taxon>
        <taxon>Metazoa</taxon>
        <taxon>Ecdysozoa</taxon>
        <taxon>Arthropoda</taxon>
        <taxon>Chelicerata</taxon>
        <taxon>Arachnida</taxon>
        <taxon>Araneae</taxon>
        <taxon>Araneomorphae</taxon>
        <taxon>Entelegynae</taxon>
        <taxon>Eresoidea</taxon>
        <taxon>Eresidae</taxon>
        <taxon>Stegodyphus</taxon>
    </lineage>
</organism>
<dbReference type="PROSITE" id="PS00028">
    <property type="entry name" value="ZINC_FINGER_C2H2_1"/>
    <property type="match status" value="1"/>
</dbReference>
<protein>
    <recommendedName>
        <fullName evidence="2">C2H2-type domain-containing protein</fullName>
    </recommendedName>
</protein>
<dbReference type="InterPro" id="IPR013087">
    <property type="entry name" value="Znf_C2H2_type"/>
</dbReference>
<dbReference type="InterPro" id="IPR036236">
    <property type="entry name" value="Znf_C2H2_sf"/>
</dbReference>
<evidence type="ECO:0000313" key="4">
    <source>
        <dbReference type="Proteomes" id="UP000054359"/>
    </source>
</evidence>
<gene>
    <name evidence="3" type="ORF">X975_17339</name>
</gene>
<keyword evidence="1" id="KW-0862">Zinc</keyword>
<evidence type="ECO:0000313" key="3">
    <source>
        <dbReference type="EMBL" id="KFM61216.1"/>
    </source>
</evidence>
<dbReference type="AlphaFoldDB" id="A0A087T7X7"/>
<reference evidence="3 4" key="1">
    <citation type="submission" date="2013-11" db="EMBL/GenBank/DDBJ databases">
        <title>Genome sequencing of Stegodyphus mimosarum.</title>
        <authorList>
            <person name="Bechsgaard J."/>
        </authorList>
    </citation>
    <scope>NUCLEOTIDE SEQUENCE [LARGE SCALE GENOMIC DNA]</scope>
</reference>
<dbReference type="Proteomes" id="UP000054359">
    <property type="component" value="Unassembled WGS sequence"/>
</dbReference>
<dbReference type="GO" id="GO:0008270">
    <property type="term" value="F:zinc ion binding"/>
    <property type="evidence" value="ECO:0007669"/>
    <property type="project" value="UniProtKB-KW"/>
</dbReference>
<proteinExistence type="predicted"/>
<keyword evidence="1" id="KW-0863">Zinc-finger</keyword>
<name>A0A087T7X7_STEMI</name>
<dbReference type="EMBL" id="KK113856">
    <property type="protein sequence ID" value="KFM61216.1"/>
    <property type="molecule type" value="Genomic_DNA"/>
</dbReference>
<keyword evidence="4" id="KW-1185">Reference proteome</keyword>
<feature type="domain" description="C2H2-type" evidence="2">
    <location>
        <begin position="15"/>
        <end position="43"/>
    </location>
</feature>
<dbReference type="SMART" id="SM00355">
    <property type="entry name" value="ZnF_C2H2"/>
    <property type="match status" value="1"/>
</dbReference>
<accession>A0A087T7X7</accession>
<feature type="non-terminal residue" evidence="3">
    <location>
        <position position="54"/>
    </location>
</feature>
<keyword evidence="1" id="KW-0479">Metal-binding</keyword>
<sequence length="54" mass="6424">MLTHTESHSDVRILYTCSLCTRNYTRRDSLQRHLVTSHLIDEKLNVDYESHHTP</sequence>
<dbReference type="SUPFAM" id="SSF57667">
    <property type="entry name" value="beta-beta-alpha zinc fingers"/>
    <property type="match status" value="1"/>
</dbReference>
<dbReference type="OrthoDB" id="6496232at2759"/>
<dbReference type="Gene3D" id="3.30.160.60">
    <property type="entry name" value="Classic Zinc Finger"/>
    <property type="match status" value="1"/>
</dbReference>
<evidence type="ECO:0000259" key="2">
    <source>
        <dbReference type="PROSITE" id="PS50157"/>
    </source>
</evidence>
<evidence type="ECO:0000256" key="1">
    <source>
        <dbReference type="PROSITE-ProRule" id="PRU00042"/>
    </source>
</evidence>
<dbReference type="PROSITE" id="PS50157">
    <property type="entry name" value="ZINC_FINGER_C2H2_2"/>
    <property type="match status" value="1"/>
</dbReference>